<dbReference type="InterPro" id="IPR047657">
    <property type="entry name" value="PmbA"/>
</dbReference>
<protein>
    <submittedName>
        <fullName evidence="4">TldE protein, part of TldE/TldD proteolytic complex</fullName>
    </submittedName>
</protein>
<accession>A0A3B0Z5R7</accession>
<dbReference type="GO" id="GO:0006508">
    <property type="term" value="P:proteolysis"/>
    <property type="evidence" value="ECO:0007669"/>
    <property type="project" value="InterPro"/>
</dbReference>
<dbReference type="Pfam" id="PF19290">
    <property type="entry name" value="PmbA_TldD_2nd"/>
    <property type="match status" value="1"/>
</dbReference>
<dbReference type="PANTHER" id="PTHR43421:SF1">
    <property type="entry name" value="METALLOPROTEASE PMBA"/>
    <property type="match status" value="1"/>
</dbReference>
<feature type="domain" description="Metalloprotease TldD/E N-terminal" evidence="1">
    <location>
        <begin position="26"/>
        <end position="90"/>
    </location>
</feature>
<dbReference type="InterPro" id="IPR045570">
    <property type="entry name" value="Metalloprtase-TldD/E_cen_dom"/>
</dbReference>
<dbReference type="NCBIfam" id="NF008268">
    <property type="entry name" value="PRK11040.1"/>
    <property type="match status" value="1"/>
</dbReference>
<evidence type="ECO:0000259" key="3">
    <source>
        <dbReference type="Pfam" id="PF19290"/>
    </source>
</evidence>
<reference evidence="4" key="1">
    <citation type="submission" date="2018-06" db="EMBL/GenBank/DDBJ databases">
        <authorList>
            <person name="Zhirakovskaya E."/>
        </authorList>
    </citation>
    <scope>NUCLEOTIDE SEQUENCE</scope>
</reference>
<gene>
    <name evidence="4" type="ORF">MNBD_GAMMA16-1064</name>
</gene>
<dbReference type="InterPro" id="IPR045569">
    <property type="entry name" value="Metalloprtase-TldD/E_C"/>
</dbReference>
<dbReference type="Gene3D" id="3.30.2290.10">
    <property type="entry name" value="PmbA/TldD superfamily"/>
    <property type="match status" value="1"/>
</dbReference>
<sequence length="441" mass="47611">MKTDVDLKDVVAQLLEESRKQGATAAEADVSVVTGLSVNVRMGDVETIEYNKDRGVGLTVYIGDRSGSASTSDFSARAIKETVTAACGIAKYTQEDEYSGLAEAELMAYDYPDLDLHHHWDVSPEKAIELGMACESAAREEDTRITNSEGASVSTHEGFRVYGNSHGFMGAYHSSRHGVSCAVIAQSGESMQRDYWYSTARNSDELDDVEEVGRVAAQRAVARLNARQLSTRQVPVIFSCDVSSSLVSSFLGAIRGDSLYRKSSFLLDSLGETVFPGFFSIREEPHLKGALGSAPFDGEGVRTQNRTYVQDGIVQSYILDGYSARKLGMQNTGNAGGVHNLIVKPGNNDLSAMMKEMGEGLVITELMGQGVNRVTGDYSRGATGFWVEQGEIAYPVEEITVAGNLRDMFREIAAVGSDVDVRRNVRVGSLLVNGMTIAGGQ</sequence>
<feature type="domain" description="Metalloprotease TldD/E C-terminal" evidence="2">
    <location>
        <begin position="231"/>
        <end position="439"/>
    </location>
</feature>
<dbReference type="PANTHER" id="PTHR43421">
    <property type="entry name" value="METALLOPROTEASE PMBA"/>
    <property type="match status" value="1"/>
</dbReference>
<dbReference type="InterPro" id="IPR002510">
    <property type="entry name" value="Metalloprtase-TldD/E_N"/>
</dbReference>
<evidence type="ECO:0000313" key="4">
    <source>
        <dbReference type="EMBL" id="VAW88785.1"/>
    </source>
</evidence>
<dbReference type="GO" id="GO:0008237">
    <property type="term" value="F:metallopeptidase activity"/>
    <property type="evidence" value="ECO:0007669"/>
    <property type="project" value="InterPro"/>
</dbReference>
<feature type="domain" description="Metalloprotease TldD/E central" evidence="3">
    <location>
        <begin position="118"/>
        <end position="224"/>
    </location>
</feature>
<name>A0A3B0Z5R7_9ZZZZ</name>
<evidence type="ECO:0000259" key="1">
    <source>
        <dbReference type="Pfam" id="PF01523"/>
    </source>
</evidence>
<organism evidence="4">
    <name type="scientific">hydrothermal vent metagenome</name>
    <dbReference type="NCBI Taxonomy" id="652676"/>
    <lineage>
        <taxon>unclassified sequences</taxon>
        <taxon>metagenomes</taxon>
        <taxon>ecological metagenomes</taxon>
    </lineage>
</organism>
<dbReference type="EMBL" id="UOFO01000151">
    <property type="protein sequence ID" value="VAW88785.1"/>
    <property type="molecule type" value="Genomic_DNA"/>
</dbReference>
<dbReference type="SUPFAM" id="SSF111283">
    <property type="entry name" value="Putative modulator of DNA gyrase, PmbA/TldD"/>
    <property type="match status" value="1"/>
</dbReference>
<dbReference type="InterPro" id="IPR036059">
    <property type="entry name" value="TldD/PmbA_sf"/>
</dbReference>
<dbReference type="InterPro" id="IPR035068">
    <property type="entry name" value="TldD/PmbA_N"/>
</dbReference>
<dbReference type="Pfam" id="PF19289">
    <property type="entry name" value="PmbA_TldD_3rd"/>
    <property type="match status" value="1"/>
</dbReference>
<dbReference type="Pfam" id="PF01523">
    <property type="entry name" value="PmbA_TldD_1st"/>
    <property type="match status" value="1"/>
</dbReference>
<evidence type="ECO:0000259" key="2">
    <source>
        <dbReference type="Pfam" id="PF19289"/>
    </source>
</evidence>
<proteinExistence type="predicted"/>
<dbReference type="GO" id="GO:0005829">
    <property type="term" value="C:cytosol"/>
    <property type="evidence" value="ECO:0007669"/>
    <property type="project" value="TreeGrafter"/>
</dbReference>
<dbReference type="AlphaFoldDB" id="A0A3B0Z5R7"/>